<accession>A0A9E9BLS5</accession>
<evidence type="ECO:0000256" key="4">
    <source>
        <dbReference type="ARBA" id="ARBA00022448"/>
    </source>
</evidence>
<evidence type="ECO:0000256" key="12">
    <source>
        <dbReference type="RuleBase" id="RU003661"/>
    </source>
</evidence>
<evidence type="ECO:0000256" key="9">
    <source>
        <dbReference type="ARBA" id="ARBA00023065"/>
    </source>
</evidence>
<keyword evidence="10 12" id="KW-0496">Mitochondrion</keyword>
<proteinExistence type="inferred from homology"/>
<dbReference type="GeneID" id="77606647"/>
<evidence type="ECO:0000256" key="8">
    <source>
        <dbReference type="ARBA" id="ARBA00022989"/>
    </source>
</evidence>
<comment type="subcellular location">
    <subcellularLocation>
        <location evidence="1 12">Mitochondrion membrane</location>
        <topology evidence="1 12">Single-pass membrane protein</topology>
    </subcellularLocation>
</comment>
<keyword evidence="11 13" id="KW-0472">Membrane</keyword>
<dbReference type="GO" id="GO:0045259">
    <property type="term" value="C:proton-transporting ATP synthase complex"/>
    <property type="evidence" value="ECO:0007669"/>
    <property type="project" value="UniProtKB-KW"/>
</dbReference>
<dbReference type="EMBL" id="OP562891">
    <property type="protein sequence ID" value="WAJ48471.1"/>
    <property type="molecule type" value="Genomic_DNA"/>
</dbReference>
<comment type="similarity">
    <text evidence="2 12">Belongs to the ATPase protein 8 family.</text>
</comment>
<sequence length="51" mass="6372">MPQMAPIWWLTMSTLCIITFMLMWTIMYYQYIPTTTVKKFSKDIKEMNWKW</sequence>
<dbReference type="InterPro" id="IPR001421">
    <property type="entry name" value="ATP8_metazoa"/>
</dbReference>
<geneLocation type="mitochondrion" evidence="14"/>
<feature type="transmembrane region" description="Helical" evidence="13">
    <location>
        <begin position="6"/>
        <end position="29"/>
    </location>
</feature>
<evidence type="ECO:0000256" key="2">
    <source>
        <dbReference type="ARBA" id="ARBA00008892"/>
    </source>
</evidence>
<protein>
    <recommendedName>
        <fullName evidence="12">ATP synthase complex subunit 8</fullName>
    </recommendedName>
</protein>
<evidence type="ECO:0000256" key="10">
    <source>
        <dbReference type="ARBA" id="ARBA00023128"/>
    </source>
</evidence>
<dbReference type="AlphaFoldDB" id="A0A9E9BLS5"/>
<gene>
    <name evidence="14" type="primary">atp8</name>
</gene>
<evidence type="ECO:0000256" key="7">
    <source>
        <dbReference type="ARBA" id="ARBA00022781"/>
    </source>
</evidence>
<evidence type="ECO:0000256" key="3">
    <source>
        <dbReference type="ARBA" id="ARBA00011291"/>
    </source>
</evidence>
<keyword evidence="9 12" id="KW-0406">Ion transport</keyword>
<dbReference type="GO" id="GO:0015986">
    <property type="term" value="P:proton motive force-driven ATP synthesis"/>
    <property type="evidence" value="ECO:0007669"/>
    <property type="project" value="InterPro"/>
</dbReference>
<evidence type="ECO:0000256" key="1">
    <source>
        <dbReference type="ARBA" id="ARBA00004304"/>
    </source>
</evidence>
<name>A0A9E9BLS5_9HEMI</name>
<evidence type="ECO:0000256" key="6">
    <source>
        <dbReference type="ARBA" id="ARBA00022692"/>
    </source>
</evidence>
<evidence type="ECO:0000313" key="14">
    <source>
        <dbReference type="EMBL" id="WAJ48471.1"/>
    </source>
</evidence>
<keyword evidence="4 12" id="KW-0813">Transport</keyword>
<keyword evidence="8 13" id="KW-1133">Transmembrane helix</keyword>
<evidence type="ECO:0000256" key="5">
    <source>
        <dbReference type="ARBA" id="ARBA00022547"/>
    </source>
</evidence>
<reference evidence="14" key="1">
    <citation type="submission" date="2022-09" db="EMBL/GenBank/DDBJ databases">
        <authorList>
            <person name="Selvaraj P."/>
            <person name="John J.S."/>
            <person name="AbdulAzeez S."/>
            <person name="Borgio J.F."/>
        </authorList>
    </citation>
    <scope>NUCLEOTIDE SEQUENCE</scope>
</reference>
<dbReference type="RefSeq" id="YP_010596139.1">
    <property type="nucleotide sequence ID" value="NC_069625.1"/>
</dbReference>
<comment type="subunit">
    <text evidence="3">F-type ATPases have 2 components, CF(1) - the catalytic core - and CF(0) - the membrane proton channel.</text>
</comment>
<dbReference type="Pfam" id="PF00895">
    <property type="entry name" value="ATP-synt_8"/>
    <property type="match status" value="1"/>
</dbReference>
<dbReference type="GO" id="GO:0015078">
    <property type="term" value="F:proton transmembrane transporter activity"/>
    <property type="evidence" value="ECO:0007669"/>
    <property type="project" value="InterPro"/>
</dbReference>
<keyword evidence="7 12" id="KW-0375">Hydrogen ion transport</keyword>
<keyword evidence="5 12" id="KW-0138">CF(0)</keyword>
<dbReference type="GO" id="GO:0031966">
    <property type="term" value="C:mitochondrial membrane"/>
    <property type="evidence" value="ECO:0007669"/>
    <property type="project" value="UniProtKB-SubCell"/>
</dbReference>
<evidence type="ECO:0000256" key="13">
    <source>
        <dbReference type="SAM" id="Phobius"/>
    </source>
</evidence>
<evidence type="ECO:0000256" key="11">
    <source>
        <dbReference type="ARBA" id="ARBA00023136"/>
    </source>
</evidence>
<keyword evidence="6 12" id="KW-0812">Transmembrane</keyword>
<organism evidence="14">
    <name type="scientific">Polididus armatissimus</name>
    <dbReference type="NCBI Taxonomy" id="1524522"/>
    <lineage>
        <taxon>Eukaryota</taxon>
        <taxon>Metazoa</taxon>
        <taxon>Ecdysozoa</taxon>
        <taxon>Arthropoda</taxon>
        <taxon>Hexapoda</taxon>
        <taxon>Insecta</taxon>
        <taxon>Pterygota</taxon>
        <taxon>Neoptera</taxon>
        <taxon>Paraneoptera</taxon>
        <taxon>Hemiptera</taxon>
        <taxon>Heteroptera</taxon>
        <taxon>Panheteroptera</taxon>
        <taxon>Cimicomorpha</taxon>
        <taxon>Reduviidae</taxon>
        <taxon>Harpactorinae</taxon>
        <taxon>Harpactorini</taxon>
        <taxon>Polididus</taxon>
    </lineage>
</organism>